<reference evidence="4" key="1">
    <citation type="journal article" date="2019" name="Int. J. Syst. Evol. Microbiol.">
        <title>The Global Catalogue of Microorganisms (GCM) 10K type strain sequencing project: providing services to taxonomists for standard genome sequencing and annotation.</title>
        <authorList>
            <consortium name="The Broad Institute Genomics Platform"/>
            <consortium name="The Broad Institute Genome Sequencing Center for Infectious Disease"/>
            <person name="Wu L."/>
            <person name="Ma J."/>
        </authorList>
    </citation>
    <scope>NUCLEOTIDE SEQUENCE [LARGE SCALE GENOMIC DNA]</scope>
    <source>
        <strain evidence="4">JCM 9371</strain>
    </source>
</reference>
<proteinExistence type="predicted"/>
<name>A0ABW2XA16_9ACTN</name>
<sequence>MPTPPKGRRPRVAPARAAIRGNRLFAALVAAGVLLRVVAMLGYPPALWFNDSYDFLRIANDPFPHPLRSEGYGLFLWLLKPFHSLALVTALQHGAIVGMAVLGYRALVRDFAVRRHWAALALAPILLDGYQIELEHLLLSDTLFTVLVFTAVLLLARPGSAGCRRTAAAGGLLGVAAVTRTVGVPLIVIALLYLLVRRTRWPALAALAAAFVLPLGGYAAWFHHDYGRVALTGADGIYLWGRTSAFADCDRYAAPQELVRLCPYGAPDDRPAASHQIWEDNSPTGWKNGHPFDPETNEKAQEFALWAIGNQPLDYARVVSYDFFVRTFSWNRDPYPVLGTEAKYRFPVRPDRQRPLPVIGGGDRLSVVREYEHGSGRTRVVSPFAGFIRGYQSVVNVRGSMLGVVLLAGAAGIVARRARRGSGLFWLTGTALLAVPPLTADFDYRYLLPALPFACLAAAMGWGRGTPDAAPDPEPVEPGPAEREAEVQPAGA</sequence>
<evidence type="ECO:0000256" key="2">
    <source>
        <dbReference type="SAM" id="Phobius"/>
    </source>
</evidence>
<protein>
    <recommendedName>
        <fullName evidence="5">Phospholipid carrier-dependent glycosyltransferase</fullName>
    </recommendedName>
</protein>
<comment type="caution">
    <text evidence="3">The sequence shown here is derived from an EMBL/GenBank/DDBJ whole genome shotgun (WGS) entry which is preliminary data.</text>
</comment>
<evidence type="ECO:0000313" key="3">
    <source>
        <dbReference type="EMBL" id="MFD0683297.1"/>
    </source>
</evidence>
<dbReference type="EMBL" id="JBHTGP010000001">
    <property type="protein sequence ID" value="MFD0683297.1"/>
    <property type="molecule type" value="Genomic_DNA"/>
</dbReference>
<dbReference type="Proteomes" id="UP001597063">
    <property type="component" value="Unassembled WGS sequence"/>
</dbReference>
<gene>
    <name evidence="3" type="ORF">ACFQZM_02210</name>
</gene>
<keyword evidence="2" id="KW-0472">Membrane</keyword>
<keyword evidence="4" id="KW-1185">Reference proteome</keyword>
<feature type="transmembrane region" description="Helical" evidence="2">
    <location>
        <begin position="423"/>
        <end position="440"/>
    </location>
</feature>
<organism evidence="3 4">
    <name type="scientific">Actinomadura fibrosa</name>
    <dbReference type="NCBI Taxonomy" id="111802"/>
    <lineage>
        <taxon>Bacteria</taxon>
        <taxon>Bacillati</taxon>
        <taxon>Actinomycetota</taxon>
        <taxon>Actinomycetes</taxon>
        <taxon>Streptosporangiales</taxon>
        <taxon>Thermomonosporaceae</taxon>
        <taxon>Actinomadura</taxon>
    </lineage>
</organism>
<evidence type="ECO:0000256" key="1">
    <source>
        <dbReference type="SAM" id="MobiDB-lite"/>
    </source>
</evidence>
<evidence type="ECO:0008006" key="5">
    <source>
        <dbReference type="Google" id="ProtNLM"/>
    </source>
</evidence>
<dbReference type="RefSeq" id="WP_131758131.1">
    <property type="nucleotide sequence ID" value="NZ_CAACUY010000044.1"/>
</dbReference>
<feature type="transmembrane region" description="Helical" evidence="2">
    <location>
        <begin position="138"/>
        <end position="156"/>
    </location>
</feature>
<feature type="transmembrane region" description="Helical" evidence="2">
    <location>
        <begin position="201"/>
        <end position="221"/>
    </location>
</feature>
<feature type="transmembrane region" description="Helical" evidence="2">
    <location>
        <begin position="82"/>
        <end position="104"/>
    </location>
</feature>
<feature type="transmembrane region" description="Helical" evidence="2">
    <location>
        <begin position="21"/>
        <end position="43"/>
    </location>
</feature>
<evidence type="ECO:0000313" key="4">
    <source>
        <dbReference type="Proteomes" id="UP001597063"/>
    </source>
</evidence>
<keyword evidence="2" id="KW-0812">Transmembrane</keyword>
<accession>A0ABW2XA16</accession>
<keyword evidence="2" id="KW-1133">Transmembrane helix</keyword>
<feature type="transmembrane region" description="Helical" evidence="2">
    <location>
        <begin position="168"/>
        <end position="195"/>
    </location>
</feature>
<feature type="region of interest" description="Disordered" evidence="1">
    <location>
        <begin position="466"/>
        <end position="492"/>
    </location>
</feature>